<keyword evidence="4 5" id="KW-0234">DNA repair</keyword>
<feature type="compositionally biased region" description="Low complexity" evidence="6">
    <location>
        <begin position="414"/>
        <end position="431"/>
    </location>
</feature>
<feature type="region of interest" description="Disordered" evidence="6">
    <location>
        <begin position="489"/>
        <end position="520"/>
    </location>
</feature>
<dbReference type="Pfam" id="PF08676">
    <property type="entry name" value="MutL_C"/>
    <property type="match status" value="1"/>
</dbReference>
<comment type="function">
    <text evidence="5">This protein is involved in the repair of mismatches in DNA. It is required for dam-dependent methyl-directed DNA mismatch repair. May act as a 'molecular matchmaker', a protein that promotes the formation of a stable complex between two or more DNA-binding proteins in an ATP-dependent manner without itself being part of a final effector complex.</text>
</comment>
<dbReference type="SUPFAM" id="SSF118116">
    <property type="entry name" value="DNA mismatch repair protein MutL"/>
    <property type="match status" value="1"/>
</dbReference>
<evidence type="ECO:0000256" key="5">
    <source>
        <dbReference type="HAMAP-Rule" id="MF_00149"/>
    </source>
</evidence>
<dbReference type="GO" id="GO:0006298">
    <property type="term" value="P:mismatch repair"/>
    <property type="evidence" value="ECO:0007669"/>
    <property type="project" value="UniProtKB-UniRule"/>
</dbReference>
<evidence type="ECO:0000256" key="4">
    <source>
        <dbReference type="ARBA" id="ARBA00023204"/>
    </source>
</evidence>
<dbReference type="SUPFAM" id="SSF55874">
    <property type="entry name" value="ATPase domain of HSP90 chaperone/DNA topoisomerase II/histidine kinase"/>
    <property type="match status" value="1"/>
</dbReference>
<dbReference type="PANTHER" id="PTHR10073">
    <property type="entry name" value="DNA MISMATCH REPAIR PROTEIN MLH, PMS, MUTL"/>
    <property type="match status" value="1"/>
</dbReference>
<keyword evidence="9" id="KW-0378">Hydrolase</keyword>
<dbReference type="PANTHER" id="PTHR10073:SF12">
    <property type="entry name" value="DNA MISMATCH REPAIR PROTEIN MLH1"/>
    <property type="match status" value="1"/>
</dbReference>
<comment type="similarity">
    <text evidence="1 5">Belongs to the DNA mismatch repair MutL/HexB family.</text>
</comment>
<evidence type="ECO:0000256" key="2">
    <source>
        <dbReference type="ARBA" id="ARBA00021975"/>
    </source>
</evidence>
<dbReference type="InterPro" id="IPR020667">
    <property type="entry name" value="DNA_mismatch_repair_MutL"/>
</dbReference>
<dbReference type="Pfam" id="PF01119">
    <property type="entry name" value="DNA_mis_repair"/>
    <property type="match status" value="1"/>
</dbReference>
<dbReference type="InterPro" id="IPR014790">
    <property type="entry name" value="MutL_C"/>
</dbReference>
<reference evidence="9 10" key="1">
    <citation type="submission" date="2020-04" db="EMBL/GenBank/DDBJ databases">
        <authorList>
            <person name="Hitch T.C.A."/>
            <person name="Wylensek D."/>
            <person name="Clavel T."/>
        </authorList>
    </citation>
    <scope>NUCLEOTIDE SEQUENCE [LARGE SCALE GENOMIC DNA]</scope>
    <source>
        <strain evidence="9 10">PG-251-APC-1</strain>
    </source>
</reference>
<dbReference type="Gene3D" id="3.30.1540.20">
    <property type="entry name" value="MutL, C-terminal domain, dimerisation subdomain"/>
    <property type="match status" value="1"/>
</dbReference>
<dbReference type="InterPro" id="IPR037198">
    <property type="entry name" value="MutL_C_sf"/>
</dbReference>
<name>A0A848CI39_9BACT</name>
<dbReference type="Gene3D" id="3.30.565.10">
    <property type="entry name" value="Histidine kinase-like ATPase, C-terminal domain"/>
    <property type="match status" value="1"/>
</dbReference>
<dbReference type="NCBIfam" id="TIGR00585">
    <property type="entry name" value="mutl"/>
    <property type="match status" value="1"/>
</dbReference>
<dbReference type="EMBL" id="JABAFY010000013">
    <property type="protein sequence ID" value="NME51913.1"/>
    <property type="molecule type" value="Genomic_DNA"/>
</dbReference>
<dbReference type="CDD" id="cd00782">
    <property type="entry name" value="MutL_Trans"/>
    <property type="match status" value="1"/>
</dbReference>
<dbReference type="HAMAP" id="MF_00149">
    <property type="entry name" value="DNA_mis_repair"/>
    <property type="match status" value="1"/>
</dbReference>
<dbReference type="AlphaFoldDB" id="A0A848CI39"/>
<feature type="region of interest" description="Disordered" evidence="6">
    <location>
        <begin position="384"/>
        <end position="431"/>
    </location>
</feature>
<dbReference type="GO" id="GO:0016887">
    <property type="term" value="F:ATP hydrolysis activity"/>
    <property type="evidence" value="ECO:0007669"/>
    <property type="project" value="InterPro"/>
</dbReference>
<dbReference type="Gene3D" id="3.30.230.10">
    <property type="match status" value="1"/>
</dbReference>
<dbReference type="InterPro" id="IPR020568">
    <property type="entry name" value="Ribosomal_Su5_D2-typ_SF"/>
</dbReference>
<gene>
    <name evidence="5 9" type="primary">mutL</name>
    <name evidence="9" type="ORF">HF854_05090</name>
</gene>
<dbReference type="CDD" id="cd16926">
    <property type="entry name" value="HATPase_MutL-MLH-PMS-like"/>
    <property type="match status" value="1"/>
</dbReference>
<dbReference type="GO" id="GO:0140664">
    <property type="term" value="F:ATP-dependent DNA damage sensor activity"/>
    <property type="evidence" value="ECO:0007669"/>
    <property type="project" value="InterPro"/>
</dbReference>
<dbReference type="InterPro" id="IPR042121">
    <property type="entry name" value="MutL_C_regsub"/>
</dbReference>
<comment type="caution">
    <text evidence="9">The sequence shown here is derived from an EMBL/GenBank/DDBJ whole genome shotgun (WGS) entry which is preliminary data.</text>
</comment>
<evidence type="ECO:0000256" key="3">
    <source>
        <dbReference type="ARBA" id="ARBA00022763"/>
    </source>
</evidence>
<evidence type="ECO:0000259" key="7">
    <source>
        <dbReference type="SMART" id="SM00853"/>
    </source>
</evidence>
<dbReference type="PROSITE" id="PS00058">
    <property type="entry name" value="DNA_MISMATCH_REPAIR_1"/>
    <property type="match status" value="1"/>
</dbReference>
<dbReference type="InterPro" id="IPR042120">
    <property type="entry name" value="MutL_C_dimsub"/>
</dbReference>
<keyword evidence="3 5" id="KW-0227">DNA damage</keyword>
<dbReference type="RefSeq" id="WP_168935321.1">
    <property type="nucleotide sequence ID" value="NZ_CAJKKT010000008.1"/>
</dbReference>
<feature type="domain" description="MutL C-terminal dimerisation" evidence="7">
    <location>
        <begin position="550"/>
        <end position="682"/>
    </location>
</feature>
<keyword evidence="9" id="KW-0255">Endonuclease</keyword>
<evidence type="ECO:0000256" key="1">
    <source>
        <dbReference type="ARBA" id="ARBA00006082"/>
    </source>
</evidence>
<dbReference type="FunFam" id="3.30.565.10:FF:000003">
    <property type="entry name" value="DNA mismatch repair endonuclease MutL"/>
    <property type="match status" value="1"/>
</dbReference>
<dbReference type="GO" id="GO:0005524">
    <property type="term" value="F:ATP binding"/>
    <property type="evidence" value="ECO:0007669"/>
    <property type="project" value="InterPro"/>
</dbReference>
<proteinExistence type="inferred from homology"/>
<dbReference type="Gene3D" id="3.30.1370.100">
    <property type="entry name" value="MutL, C-terminal domain, regulatory subdomain"/>
    <property type="match status" value="1"/>
</dbReference>
<evidence type="ECO:0000313" key="9">
    <source>
        <dbReference type="EMBL" id="NME51913.1"/>
    </source>
</evidence>
<dbReference type="GO" id="GO:0030983">
    <property type="term" value="F:mismatched DNA binding"/>
    <property type="evidence" value="ECO:0007669"/>
    <property type="project" value="InterPro"/>
</dbReference>
<keyword evidence="9" id="KW-0540">Nuclease</keyword>
<dbReference type="InterPro" id="IPR014762">
    <property type="entry name" value="DNA_mismatch_repair_CS"/>
</dbReference>
<feature type="domain" description="DNA mismatch repair protein S5" evidence="8">
    <location>
        <begin position="216"/>
        <end position="334"/>
    </location>
</feature>
<dbReference type="InterPro" id="IPR002099">
    <property type="entry name" value="MutL/Mlh/PMS"/>
</dbReference>
<dbReference type="GO" id="GO:0032300">
    <property type="term" value="C:mismatch repair complex"/>
    <property type="evidence" value="ECO:0007669"/>
    <property type="project" value="InterPro"/>
</dbReference>
<dbReference type="InterPro" id="IPR014721">
    <property type="entry name" value="Ribsml_uS5_D2-typ_fold_subgr"/>
</dbReference>
<dbReference type="InterPro" id="IPR013507">
    <property type="entry name" value="DNA_mismatch_S5_2-like"/>
</dbReference>
<dbReference type="Proteomes" id="UP000522333">
    <property type="component" value="Unassembled WGS sequence"/>
</dbReference>
<protein>
    <recommendedName>
        <fullName evidence="2 5">DNA mismatch repair protein MutL</fullName>
    </recommendedName>
</protein>
<dbReference type="GO" id="GO:0004519">
    <property type="term" value="F:endonuclease activity"/>
    <property type="evidence" value="ECO:0007669"/>
    <property type="project" value="UniProtKB-KW"/>
</dbReference>
<accession>A0A848CI39</accession>
<evidence type="ECO:0000256" key="6">
    <source>
        <dbReference type="SAM" id="MobiDB-lite"/>
    </source>
</evidence>
<dbReference type="InterPro" id="IPR036890">
    <property type="entry name" value="HATPase_C_sf"/>
</dbReference>
<dbReference type="SUPFAM" id="SSF54211">
    <property type="entry name" value="Ribosomal protein S5 domain 2-like"/>
    <property type="match status" value="1"/>
</dbReference>
<dbReference type="SMART" id="SM00853">
    <property type="entry name" value="MutL_C"/>
    <property type="match status" value="1"/>
</dbReference>
<evidence type="ECO:0000313" key="10">
    <source>
        <dbReference type="Proteomes" id="UP000522333"/>
    </source>
</evidence>
<dbReference type="Pfam" id="PF13589">
    <property type="entry name" value="HATPase_c_3"/>
    <property type="match status" value="1"/>
</dbReference>
<organism evidence="9 10">
    <name type="scientific">Desulfovibrio piger</name>
    <dbReference type="NCBI Taxonomy" id="901"/>
    <lineage>
        <taxon>Bacteria</taxon>
        <taxon>Pseudomonadati</taxon>
        <taxon>Thermodesulfobacteriota</taxon>
        <taxon>Desulfovibrionia</taxon>
        <taxon>Desulfovibrionales</taxon>
        <taxon>Desulfovibrionaceae</taxon>
        <taxon>Desulfovibrio</taxon>
    </lineage>
</organism>
<dbReference type="SMART" id="SM01340">
    <property type="entry name" value="DNA_mis_repair"/>
    <property type="match status" value="1"/>
</dbReference>
<sequence>MSGVSRHIRLLPPELRNQIAAGEVVERPASVVKELVENSLDAGATRVDVFLENGGQSCIRVQDDGAGIAPGELELAVTRHATSKIASMDDLEHIASYGFRGEALPSIASVARFSMESAVTGADGGTEASRIVVEFGRLLAVEPSALHRGTIVEVRDLFTNIPARLKFLKTPATELKRAQDWLVRLALARCDVGFTLRAGEREALRFLPGQSLRDRLALLWPRLVVEALRPFDAERHGIRARGLAALPSVSQQRGDRILLYVNGRSVSDKRLLAAVREAYKGRITSRDYPQVVLFVDMPPDMVDVNVHPAKSEVRFRDESSVFSAVLHAVQGALVSDVESVLDAAREADDARPVAAQSRLWDDLPPRPQGFWGSADAAPLMRHVEDETREDEGQWQVRRPDADDGTALGSMAGTGAVADAPSVPSSSGSAAAFASGRTAPAGLREAVSPSAFSAASFAEDAEGTGRLSADRQEFFESARQTARMAMPPDHVTTVTGREGSDGTTAERFPVPETGGPEGLPGTGDAACGPGTAVTDESAAGRHELVVGGLTYLGQVAETYLVLRDASGALMLLDQHAAHERVLYERLRKGAFAGTAQCLALPLELALQPVEEERFLEVRDNLERMGFDVSCSGGRLLARGIPPSLSRSEAGEFLREVLAGRKDDIRAMFISLSCKGAIKAGQRLADDEAAALLRQWLHTPEREYCPHGRPSILRWDAVALEKLFKRRQ</sequence>
<evidence type="ECO:0000259" key="8">
    <source>
        <dbReference type="SMART" id="SM01340"/>
    </source>
</evidence>
<dbReference type="InterPro" id="IPR038973">
    <property type="entry name" value="MutL/Mlh/Pms-like"/>
</dbReference>